<sequence>MSPRQILVALAALATVLLATGCAAPAKSIDYAAFRTTRPKSILVLPPVNESPDINASAGMLAQLSFPLAESGYYVLPVALVAETFRNNGLDTPAEAQAVAPAKLQEIFGADAALYVKVTKYGTSYTVINSEAVVAADARLVDLKTGAVLWSGSASASSAEGLNNGGGGLMGLLVTAVVQQIIGSLTDASFTVAGTTSLRLAAAGRPNGILYGPRSPKYLSD</sequence>
<dbReference type="AlphaFoldDB" id="A0A857JAP3"/>
<dbReference type="KEGG" id="xyk:GT347_18570"/>
<feature type="signal peptide" evidence="1">
    <location>
        <begin position="1"/>
        <end position="19"/>
    </location>
</feature>
<keyword evidence="3" id="KW-1185">Reference proteome</keyword>
<protein>
    <recommendedName>
        <fullName evidence="4">Lipoprotein</fullName>
    </recommendedName>
</protein>
<dbReference type="Gene3D" id="3.40.50.10610">
    <property type="entry name" value="ABC-type transport auxiliary lipoprotein component"/>
    <property type="match status" value="1"/>
</dbReference>
<evidence type="ECO:0008006" key="4">
    <source>
        <dbReference type="Google" id="ProtNLM"/>
    </source>
</evidence>
<reference evidence="2 3" key="1">
    <citation type="submission" date="2020-01" db="EMBL/GenBank/DDBJ databases">
        <title>Genome sequencing of strain KACC 21265.</title>
        <authorList>
            <person name="Heo J."/>
            <person name="Kim S.-J."/>
            <person name="Kim J.-S."/>
            <person name="Hong S.-B."/>
            <person name="Kwon S.-W."/>
        </authorList>
    </citation>
    <scope>NUCLEOTIDE SEQUENCE [LARGE SCALE GENOMIC DNA]</scope>
    <source>
        <strain evidence="2 3">KACC 21265</strain>
    </source>
</reference>
<dbReference type="PROSITE" id="PS51257">
    <property type="entry name" value="PROKAR_LIPOPROTEIN"/>
    <property type="match status" value="1"/>
</dbReference>
<gene>
    <name evidence="2" type="ORF">GT347_18570</name>
</gene>
<dbReference type="InterPro" id="IPR008517">
    <property type="entry name" value="GNA1162-like"/>
</dbReference>
<evidence type="ECO:0000313" key="2">
    <source>
        <dbReference type="EMBL" id="QHI99808.1"/>
    </source>
</evidence>
<keyword evidence="1" id="KW-0732">Signal</keyword>
<accession>A0A857JAP3</accession>
<feature type="chain" id="PRO_5032612668" description="Lipoprotein" evidence="1">
    <location>
        <begin position="20"/>
        <end position="221"/>
    </location>
</feature>
<evidence type="ECO:0000313" key="3">
    <source>
        <dbReference type="Proteomes" id="UP000464787"/>
    </source>
</evidence>
<organism evidence="2 3">
    <name type="scientific">Xylophilus rhododendri</name>
    <dbReference type="NCBI Taxonomy" id="2697032"/>
    <lineage>
        <taxon>Bacteria</taxon>
        <taxon>Pseudomonadati</taxon>
        <taxon>Pseudomonadota</taxon>
        <taxon>Betaproteobacteria</taxon>
        <taxon>Burkholderiales</taxon>
        <taxon>Xylophilus</taxon>
    </lineage>
</organism>
<dbReference type="RefSeq" id="WP_160553619.1">
    <property type="nucleotide sequence ID" value="NZ_CP047650.1"/>
</dbReference>
<proteinExistence type="predicted"/>
<evidence type="ECO:0000256" key="1">
    <source>
        <dbReference type="SAM" id="SignalP"/>
    </source>
</evidence>
<dbReference type="Proteomes" id="UP000464787">
    <property type="component" value="Chromosome"/>
</dbReference>
<dbReference type="Pfam" id="PF05643">
    <property type="entry name" value="GNA1162-like"/>
    <property type="match status" value="1"/>
</dbReference>
<dbReference type="EMBL" id="CP047650">
    <property type="protein sequence ID" value="QHI99808.1"/>
    <property type="molecule type" value="Genomic_DNA"/>
</dbReference>
<name>A0A857JAP3_9BURK</name>